<dbReference type="HOGENOM" id="CLU_2434849_0_0_10"/>
<organism evidence="1 2">
    <name type="scientific">Bacteroides thetaiotaomicron (strain ATCC 29148 / DSM 2079 / JCM 5827 / CCUG 10774 / NCTC 10582 / VPI-5482 / E50)</name>
    <dbReference type="NCBI Taxonomy" id="226186"/>
    <lineage>
        <taxon>Bacteria</taxon>
        <taxon>Pseudomonadati</taxon>
        <taxon>Bacteroidota</taxon>
        <taxon>Bacteroidia</taxon>
        <taxon>Bacteroidales</taxon>
        <taxon>Bacteroidaceae</taxon>
        <taxon>Bacteroides</taxon>
    </lineage>
</organism>
<dbReference type="EnsemblBacteria" id="AAO77745">
    <property type="protein sequence ID" value="AAO77745"/>
    <property type="gene ID" value="BT_2638"/>
</dbReference>
<dbReference type="PaxDb" id="226186-BT_2638"/>
<reference evidence="1 2" key="2">
    <citation type="journal article" date="2009" name="Proc. Natl. Acad. Sci. U.S.A.">
        <title>Characterizing a model human gut microbiota composed of members of its two dominant bacterial phyla.</title>
        <authorList>
            <person name="Mahowald M.A."/>
            <person name="Rey F.E."/>
            <person name="Seedorf H."/>
            <person name="Turnbaugh P.J."/>
            <person name="Fulton R.S."/>
            <person name="Wollam A."/>
            <person name="Shah N."/>
            <person name="Wang C."/>
            <person name="Magrini V."/>
            <person name="Wilson R.K."/>
            <person name="Cantarel B.L."/>
            <person name="Coutinho P.M."/>
            <person name="Henrissat B."/>
            <person name="Crock L.W."/>
            <person name="Russell A."/>
            <person name="Verberkmoes N.C."/>
            <person name="Hettich R.L."/>
            <person name="Gordon J.I."/>
        </authorList>
    </citation>
    <scope>NUCLEOTIDE SEQUENCE [LARGE SCALE GENOMIC DNA]</scope>
    <source>
        <strain evidence="2">ATCC 29148 / DSM 2079 / JCM 5827 / CCUG 10774 / NCTC 10582 / VPI-5482 / E50</strain>
    </source>
</reference>
<proteinExistence type="predicted"/>
<protein>
    <submittedName>
        <fullName evidence="1">Uncharacterized protein</fullName>
    </submittedName>
</protein>
<keyword evidence="2" id="KW-1185">Reference proteome</keyword>
<accession>Q8A4G1</accession>
<name>Q8A4G1_BACTN</name>
<dbReference type="KEGG" id="bth:BT_2638"/>
<gene>
    <name evidence="1" type="ordered locus">BT_2638</name>
</gene>
<reference evidence="1 2" key="1">
    <citation type="journal article" date="2003" name="Science">
        <title>A genomic view of the human-Bacteroides thetaiotaomicron symbiosis.</title>
        <authorList>
            <person name="Xu J."/>
            <person name="Bjursell M.K."/>
            <person name="Himrod J."/>
            <person name="Deng S."/>
            <person name="Carmichael L.K."/>
            <person name="Chiang H.C."/>
            <person name="Hooper L.V."/>
            <person name="Gordon J.I."/>
        </authorList>
    </citation>
    <scope>NUCLEOTIDE SEQUENCE [LARGE SCALE GENOMIC DNA]</scope>
    <source>
        <strain evidence="2">ATCC 29148 / DSM 2079 / JCM 5827 / CCUG 10774 / NCTC 10582 / VPI-5482 / E50</strain>
    </source>
</reference>
<dbReference type="InParanoid" id="Q8A4G1"/>
<sequence>MSFIDTYRSKCSSKRMRTYMLYMYTQSLNGIGNHMIYAFGGHWSHGIVQLKKNFPITTFITSYLFDISEDGVSNISFQRQHLLFRRPFSL</sequence>
<evidence type="ECO:0000313" key="2">
    <source>
        <dbReference type="Proteomes" id="UP000001414"/>
    </source>
</evidence>
<dbReference type="STRING" id="226186.BT_2638"/>
<dbReference type="EMBL" id="AE015928">
    <property type="protein sequence ID" value="AAO77745.1"/>
    <property type="molecule type" value="Genomic_DNA"/>
</dbReference>
<dbReference type="Proteomes" id="UP000001414">
    <property type="component" value="Chromosome"/>
</dbReference>
<evidence type="ECO:0000313" key="1">
    <source>
        <dbReference type="EMBL" id="AAO77745.1"/>
    </source>
</evidence>
<dbReference type="AlphaFoldDB" id="Q8A4G1"/>